<evidence type="ECO:0000313" key="4">
    <source>
        <dbReference type="Proteomes" id="UP000269115"/>
    </source>
</evidence>
<evidence type="ECO:0000313" key="3">
    <source>
        <dbReference type="EMBL" id="ROQ48767.1"/>
    </source>
</evidence>
<dbReference type="AlphaFoldDB" id="A0A9X8EIM4"/>
<sequence>MTRTPITALLFAALLGAQATVALAAGTGPTNPAPGNGVPNSTLPGAGVDVPAPSNEPSMPNGTDPRTQGNDDGRQGGMNTDDTRGQMPEGTGSERNGHEGSESNNSGGVSGPAGS</sequence>
<dbReference type="RefSeq" id="WP_043860591.1">
    <property type="nucleotide sequence ID" value="NZ_LKGZ01000001.1"/>
</dbReference>
<accession>A0A9X8EIM4</accession>
<feature type="region of interest" description="Disordered" evidence="1">
    <location>
        <begin position="25"/>
        <end position="115"/>
    </location>
</feature>
<feature type="signal peptide" evidence="2">
    <location>
        <begin position="1"/>
        <end position="24"/>
    </location>
</feature>
<organism evidence="3 4">
    <name type="scientific">Pseudomonas putida</name>
    <name type="common">Arthrobacter siderocapsulatus</name>
    <dbReference type="NCBI Taxonomy" id="303"/>
    <lineage>
        <taxon>Bacteria</taxon>
        <taxon>Pseudomonadati</taxon>
        <taxon>Pseudomonadota</taxon>
        <taxon>Gammaproteobacteria</taxon>
        <taxon>Pseudomonadales</taxon>
        <taxon>Pseudomonadaceae</taxon>
        <taxon>Pseudomonas</taxon>
    </lineage>
</organism>
<evidence type="ECO:0000256" key="1">
    <source>
        <dbReference type="SAM" id="MobiDB-lite"/>
    </source>
</evidence>
<protein>
    <submittedName>
        <fullName evidence="3">Uncharacterized protein</fullName>
    </submittedName>
</protein>
<proteinExistence type="predicted"/>
<keyword evidence="2" id="KW-0732">Signal</keyword>
<comment type="caution">
    <text evidence="3">The sequence shown here is derived from an EMBL/GenBank/DDBJ whole genome shotgun (WGS) entry which is preliminary data.</text>
</comment>
<evidence type="ECO:0000256" key="2">
    <source>
        <dbReference type="SAM" id="SignalP"/>
    </source>
</evidence>
<feature type="compositionally biased region" description="Polar residues" evidence="1">
    <location>
        <begin position="55"/>
        <end position="68"/>
    </location>
</feature>
<feature type="chain" id="PRO_5040945352" evidence="2">
    <location>
        <begin position="25"/>
        <end position="115"/>
    </location>
</feature>
<feature type="compositionally biased region" description="Low complexity" evidence="1">
    <location>
        <begin position="25"/>
        <end position="40"/>
    </location>
</feature>
<name>A0A9X8EIM4_PSEPU</name>
<reference evidence="3 4" key="1">
    <citation type="submission" date="2018-11" db="EMBL/GenBank/DDBJ databases">
        <title>Genomic analyses of the natural microbiome of Caenorhabditis elegans.</title>
        <authorList>
            <person name="Samuel B."/>
        </authorList>
    </citation>
    <scope>NUCLEOTIDE SEQUENCE [LARGE SCALE GENOMIC DNA]</scope>
    <source>
        <strain evidence="3 4">BIGb0473</strain>
    </source>
</reference>
<dbReference type="Proteomes" id="UP000269115">
    <property type="component" value="Unassembled WGS sequence"/>
</dbReference>
<gene>
    <name evidence="3" type="ORF">EDF85_3068</name>
</gene>
<dbReference type="GeneID" id="87481055"/>
<dbReference type="EMBL" id="RJUR01000014">
    <property type="protein sequence ID" value="ROQ48767.1"/>
    <property type="molecule type" value="Genomic_DNA"/>
</dbReference>